<evidence type="ECO:0000256" key="6">
    <source>
        <dbReference type="SAM" id="MobiDB-lite"/>
    </source>
</evidence>
<dbReference type="FunFam" id="1.10.220.150:FF:000009">
    <property type="entry name" value="stromal membrane-associated protein 1 isoform X1"/>
    <property type="match status" value="1"/>
</dbReference>
<dbReference type="PRINTS" id="PR00405">
    <property type="entry name" value="REVINTRACTNG"/>
</dbReference>
<keyword evidence="1" id="KW-0343">GTPase activation</keyword>
<keyword evidence="3 5" id="KW-0863">Zinc-finger</keyword>
<reference evidence="8 9" key="1">
    <citation type="journal article" date="2019" name="BMC Genomics">
        <title>Chromosome level assembly and comparative genome analysis confirm lager-brewing yeasts originated from a single hybridization.</title>
        <authorList>
            <person name="Salazar A.N."/>
            <person name="Gorter de Vries A.R."/>
            <person name="van den Broek M."/>
            <person name="Brouwers N."/>
            <person name="de la Torre Cortes P."/>
            <person name="Kuijpers N.G.A."/>
            <person name="Daran J.G."/>
            <person name="Abeel T."/>
        </authorList>
    </citation>
    <scope>NUCLEOTIDE SEQUENCE [LARGE SCALE GENOMIC DNA]</scope>
    <source>
        <strain evidence="8 9">CBS 1483</strain>
    </source>
</reference>
<dbReference type="InterPro" id="IPR037278">
    <property type="entry name" value="ARFGAP/RecO"/>
</dbReference>
<feature type="region of interest" description="Disordered" evidence="6">
    <location>
        <begin position="195"/>
        <end position="220"/>
    </location>
</feature>
<proteinExistence type="predicted"/>
<keyword evidence="4" id="KW-0862">Zinc</keyword>
<sequence>MSTSVPVKKALSALLRDPGNSHCADCKAQLHPRWASWSLGVFICIKCAGIHRSLGTHISKVKSVDLDTWKEEHLMKLIQFKNNLRANSYYEATLADELKQRKITDTSSLQNFIKNKYEYKKWIGDLSSIEGLNDSTEPVLHKPSANHSLPASNARLDQSSNSLQKTQTQPPSHLLSTSRSNTSLLNLQVSSLSKTTSNTSVTSSATSIGAANTKTGNRVGEVGQRNDLKKSILSLYSKPSAQTQSQNSFLTSTTPQPCNTPSPFVNTGITATNNNSMNSNSSSNISLDDNELFKNVWS</sequence>
<evidence type="ECO:0000256" key="5">
    <source>
        <dbReference type="PROSITE-ProRule" id="PRU00288"/>
    </source>
</evidence>
<dbReference type="InterPro" id="IPR038508">
    <property type="entry name" value="ArfGAP_dom_sf"/>
</dbReference>
<feature type="compositionally biased region" description="Low complexity" evidence="6">
    <location>
        <begin position="195"/>
        <end position="207"/>
    </location>
</feature>
<feature type="domain" description="Arf-GAP" evidence="7">
    <location>
        <begin position="8"/>
        <end position="130"/>
    </location>
</feature>
<feature type="region of interest" description="Disordered" evidence="6">
    <location>
        <begin position="243"/>
        <end position="266"/>
    </location>
</feature>
<evidence type="ECO:0000313" key="9">
    <source>
        <dbReference type="Proteomes" id="UP000501346"/>
    </source>
</evidence>
<keyword evidence="9" id="KW-1185">Reference proteome</keyword>
<dbReference type="OrthoDB" id="10266696at2759"/>
<dbReference type="GO" id="GO:0006888">
    <property type="term" value="P:endoplasmic reticulum to Golgi vesicle-mediated transport"/>
    <property type="evidence" value="ECO:0007669"/>
    <property type="project" value="TreeGrafter"/>
</dbReference>
<feature type="region of interest" description="Disordered" evidence="6">
    <location>
        <begin position="137"/>
        <end position="180"/>
    </location>
</feature>
<dbReference type="Gene3D" id="1.10.220.150">
    <property type="entry name" value="Arf GTPase activating protein"/>
    <property type="match status" value="1"/>
</dbReference>
<dbReference type="PANTHER" id="PTHR45705:SF1">
    <property type="entry name" value="FI20236P1"/>
    <property type="match status" value="1"/>
</dbReference>
<dbReference type="SUPFAM" id="SSF57863">
    <property type="entry name" value="ArfGap/RecO-like zinc finger"/>
    <property type="match status" value="1"/>
</dbReference>
<dbReference type="InterPro" id="IPR051718">
    <property type="entry name" value="ARF_GTPase-activating"/>
</dbReference>
<dbReference type="AlphaFoldDB" id="A0A6C1DUA8"/>
<evidence type="ECO:0000256" key="4">
    <source>
        <dbReference type="ARBA" id="ARBA00022833"/>
    </source>
</evidence>
<dbReference type="PROSITE" id="PS50115">
    <property type="entry name" value="ARFGAP"/>
    <property type="match status" value="1"/>
</dbReference>
<dbReference type="SMART" id="SM00105">
    <property type="entry name" value="ArfGap"/>
    <property type="match status" value="1"/>
</dbReference>
<dbReference type="PANTHER" id="PTHR45705">
    <property type="entry name" value="FI20236P1"/>
    <property type="match status" value="1"/>
</dbReference>
<protein>
    <submittedName>
        <fullName evidence="8">ARF GAP with effector function(S)</fullName>
    </submittedName>
</protein>
<dbReference type="Pfam" id="PF01412">
    <property type="entry name" value="ArfGap"/>
    <property type="match status" value="1"/>
</dbReference>
<feature type="compositionally biased region" description="Polar residues" evidence="6">
    <location>
        <begin position="145"/>
        <end position="171"/>
    </location>
</feature>
<dbReference type="EMBL" id="CP048990">
    <property type="protein sequence ID" value="QID80183.1"/>
    <property type="molecule type" value="Genomic_DNA"/>
</dbReference>
<evidence type="ECO:0000313" key="8">
    <source>
        <dbReference type="EMBL" id="QID80183.1"/>
    </source>
</evidence>
<accession>A0A6C1DUA8</accession>
<evidence type="ECO:0000256" key="1">
    <source>
        <dbReference type="ARBA" id="ARBA00022468"/>
    </source>
</evidence>
<dbReference type="GO" id="GO:0008270">
    <property type="term" value="F:zinc ion binding"/>
    <property type="evidence" value="ECO:0007669"/>
    <property type="project" value="UniProtKB-KW"/>
</dbReference>
<organism evidence="8 9">
    <name type="scientific">Saccharomyces pastorianus</name>
    <name type="common">Lager yeast</name>
    <name type="synonym">Saccharomyces cerevisiae x Saccharomyces eubayanus</name>
    <dbReference type="NCBI Taxonomy" id="27292"/>
    <lineage>
        <taxon>Eukaryota</taxon>
        <taxon>Fungi</taxon>
        <taxon>Dikarya</taxon>
        <taxon>Ascomycota</taxon>
        <taxon>Saccharomycotina</taxon>
        <taxon>Saccharomycetes</taxon>
        <taxon>Saccharomycetales</taxon>
        <taxon>Saccharomycetaceae</taxon>
        <taxon>Saccharomyces</taxon>
    </lineage>
</organism>
<gene>
    <name evidence="8" type="primary">AGE2_1</name>
    <name evidence="8" type="ORF">GRS66_002493</name>
</gene>
<dbReference type="GO" id="GO:0005096">
    <property type="term" value="F:GTPase activator activity"/>
    <property type="evidence" value="ECO:0007669"/>
    <property type="project" value="UniProtKB-KW"/>
</dbReference>
<dbReference type="Proteomes" id="UP000501346">
    <property type="component" value="Chromosome ScIX"/>
</dbReference>
<dbReference type="GO" id="GO:0005737">
    <property type="term" value="C:cytoplasm"/>
    <property type="evidence" value="ECO:0007669"/>
    <property type="project" value="TreeGrafter"/>
</dbReference>
<evidence type="ECO:0000256" key="3">
    <source>
        <dbReference type="ARBA" id="ARBA00022771"/>
    </source>
</evidence>
<evidence type="ECO:0000259" key="7">
    <source>
        <dbReference type="PROSITE" id="PS50115"/>
    </source>
</evidence>
<keyword evidence="2" id="KW-0479">Metal-binding</keyword>
<dbReference type="InterPro" id="IPR001164">
    <property type="entry name" value="ArfGAP_dom"/>
</dbReference>
<dbReference type="GO" id="GO:0006891">
    <property type="term" value="P:intra-Golgi vesicle-mediated transport"/>
    <property type="evidence" value="ECO:0007669"/>
    <property type="project" value="TreeGrafter"/>
</dbReference>
<evidence type="ECO:0000256" key="2">
    <source>
        <dbReference type="ARBA" id="ARBA00022723"/>
    </source>
</evidence>
<name>A0A6C1DUA8_SACPS</name>